<name>A0A3E3I9I8_9FIRM</name>
<evidence type="ECO:0000313" key="1">
    <source>
        <dbReference type="EMBL" id="RGE63697.1"/>
    </source>
</evidence>
<proteinExistence type="predicted"/>
<dbReference type="GeneID" id="97986436"/>
<accession>A0A3E3I9I8</accession>
<comment type="caution">
    <text evidence="1">The sequence shown here is derived from an EMBL/GenBank/DDBJ whole genome shotgun (WGS) entry which is preliminary data.</text>
</comment>
<reference evidence="1" key="1">
    <citation type="submission" date="2018-08" db="EMBL/GenBank/DDBJ databases">
        <title>A genome reference for cultivated species of the human gut microbiota.</title>
        <authorList>
            <person name="Zou Y."/>
            <person name="Xue W."/>
            <person name="Luo G."/>
        </authorList>
    </citation>
    <scope>NUCLEOTIDE SEQUENCE [LARGE SCALE GENOMIC DNA]</scope>
    <source>
        <strain evidence="1">TF05-5AC</strain>
    </source>
</reference>
<dbReference type="EMBL" id="QVLV01000003">
    <property type="protein sequence ID" value="RGE63697.1"/>
    <property type="molecule type" value="Genomic_DNA"/>
</dbReference>
<gene>
    <name evidence="1" type="ORF">DXC51_05970</name>
</gene>
<protein>
    <submittedName>
        <fullName evidence="1">WYL domain-containing protein</fullName>
    </submittedName>
</protein>
<organism evidence="1 2">
    <name type="scientific">Eisenbergiella massiliensis</name>
    <dbReference type="NCBI Taxonomy" id="1720294"/>
    <lineage>
        <taxon>Bacteria</taxon>
        <taxon>Bacillati</taxon>
        <taxon>Bacillota</taxon>
        <taxon>Clostridia</taxon>
        <taxon>Lachnospirales</taxon>
        <taxon>Lachnospiraceae</taxon>
        <taxon>Eisenbergiella</taxon>
    </lineage>
</organism>
<sequence>MELFHEIYSCYFDVVRRILAEAQDTPVSVKRMEEIALSHGFQETALAILPKLTSGAWPLLEEAGEKEYRSRLSQAPRTPLSSLQKSWLKALLRDRRIRLFLTDEDIARLTRELSQVQPLYNDGDFHYYDRYTDGDPVESEVYRAHFQTALCALREGRILLITYEGKEGQTRSFEAAPYQIQYSSKDDKFRLCCLKYSRGAFRINTLLNFAKIRECRLSSEHVPESVTGYRFQPVSRAEEPVLLQISGERNSLERCMLHFASYEKHTEYDEENGCWLCSIYYDSADETELLIDVLSFGPVVKVLGPESFLAQVKERVKRQHELLYRMEL</sequence>
<dbReference type="AlphaFoldDB" id="A0A3E3I9I8"/>
<dbReference type="RefSeq" id="WP_117544150.1">
    <property type="nucleotide sequence ID" value="NZ_QVLV01000003.1"/>
</dbReference>
<keyword evidence="2" id="KW-1185">Reference proteome</keyword>
<dbReference type="Proteomes" id="UP000260812">
    <property type="component" value="Unassembled WGS sequence"/>
</dbReference>
<evidence type="ECO:0000313" key="2">
    <source>
        <dbReference type="Proteomes" id="UP000260812"/>
    </source>
</evidence>